<dbReference type="EMBL" id="MU795072">
    <property type="protein sequence ID" value="KAJ3811108.1"/>
    <property type="molecule type" value="Genomic_DNA"/>
</dbReference>
<sequence length="634" mass="69568">MSSNHPISNLPYDHQSHTQQYWNSNGQYPPMNNYSKPSSGLDSSGLPLSANVHLDPRAGLNRTPSPTPSETKELQTGAIDFKAMMNWRFWIRREWLWYYVALVIITVITALITIFHDQIVGWLTPFTQWLHGLKFGWLVPIGILFVLSFPPLFGHEIVAILCGLVWGLWIGFAIVAAGTFIGEIGNFYAFKYCCRARGEKMEKTKISYACLAKVVRDGGFKIALIARLSAIPGHFTTAVFSTCGMNVFVFSIAAILSLPKQFITVYLGVILGEAAGQESTKQKLISDGVVAITVIVTIAACWYLLRKMNQVKPDIIYARRKARQAKLNNGSMYSTPNLSGSDLYNPNASETNIPLTAKKNQFGYGVGQSRAYPFSSEYQRSSIGNNIVYAPKPQHRYSPDNQYGDDDPELGHVPVGATGSQYNYTPTRQTSDEVGFDAAGQAGVGSTASSQQPSPRIPPGVSNLPRTQSPETIPSSQPISHNQSQSSSSYPQYSQYNSSSYHSYSSHTTPSPYSTSTPPPSHQQPYTPHSYQPEVVQTPTQAQFVTYNPSAISSERLPTPGYHSDSTLMSRVGIGAHSPAVSTPTQYVTQAYASQHAYEPTDATYHTAMASSDSVNFPPGGHVHSQEPPPPSYF</sequence>
<protein>
    <submittedName>
        <fullName evidence="1">Uncharacterized protein</fullName>
    </submittedName>
</protein>
<reference evidence="1" key="1">
    <citation type="submission" date="2022-09" db="EMBL/GenBank/DDBJ databases">
        <title>A Global Phylogenomic Analysis of the Shiitake Genus Lentinula.</title>
        <authorList>
            <consortium name="DOE Joint Genome Institute"/>
            <person name="Sierra-Patev S."/>
            <person name="Min B."/>
            <person name="Naranjo-Ortiz M."/>
            <person name="Looney B."/>
            <person name="Konkel Z."/>
            <person name="Slot J.C."/>
            <person name="Sakamoto Y."/>
            <person name="Steenwyk J.L."/>
            <person name="Rokas A."/>
            <person name="Carro J."/>
            <person name="Camarero S."/>
            <person name="Ferreira P."/>
            <person name="Molpeceres G."/>
            <person name="Ruiz-Duenas F.J."/>
            <person name="Serrano A."/>
            <person name="Henrissat B."/>
            <person name="Drula E."/>
            <person name="Hughes K.W."/>
            <person name="Mata J.L."/>
            <person name="Ishikawa N.K."/>
            <person name="Vargas-Isla R."/>
            <person name="Ushijima S."/>
            <person name="Smith C.A."/>
            <person name="Ahrendt S."/>
            <person name="Andreopoulos W."/>
            <person name="He G."/>
            <person name="Labutti K."/>
            <person name="Lipzen A."/>
            <person name="Ng V."/>
            <person name="Riley R."/>
            <person name="Sandor L."/>
            <person name="Barry K."/>
            <person name="Martinez A.T."/>
            <person name="Xiao Y."/>
            <person name="Gibbons J.G."/>
            <person name="Terashima K."/>
            <person name="Grigoriev I.V."/>
            <person name="Hibbett D.S."/>
        </authorList>
    </citation>
    <scope>NUCLEOTIDE SEQUENCE</scope>
    <source>
        <strain evidence="1">TMI1499</strain>
    </source>
</reference>
<organism evidence="1 2">
    <name type="scientific">Lentinula aff. lateritia</name>
    <dbReference type="NCBI Taxonomy" id="2804960"/>
    <lineage>
        <taxon>Eukaryota</taxon>
        <taxon>Fungi</taxon>
        <taxon>Dikarya</taxon>
        <taxon>Basidiomycota</taxon>
        <taxon>Agaricomycotina</taxon>
        <taxon>Agaricomycetes</taxon>
        <taxon>Agaricomycetidae</taxon>
        <taxon>Agaricales</taxon>
        <taxon>Marasmiineae</taxon>
        <taxon>Omphalotaceae</taxon>
        <taxon>Lentinula</taxon>
    </lineage>
</organism>
<evidence type="ECO:0000313" key="1">
    <source>
        <dbReference type="EMBL" id="KAJ3811108.1"/>
    </source>
</evidence>
<gene>
    <name evidence="1" type="ORF">F5876DRAFT_76124</name>
</gene>
<name>A0ACC1U2S2_9AGAR</name>
<keyword evidence="2" id="KW-1185">Reference proteome</keyword>
<dbReference type="Proteomes" id="UP001163835">
    <property type="component" value="Unassembled WGS sequence"/>
</dbReference>
<accession>A0ACC1U2S2</accession>
<evidence type="ECO:0000313" key="2">
    <source>
        <dbReference type="Proteomes" id="UP001163835"/>
    </source>
</evidence>
<comment type="caution">
    <text evidence="1">The sequence shown here is derived from an EMBL/GenBank/DDBJ whole genome shotgun (WGS) entry which is preliminary data.</text>
</comment>
<proteinExistence type="predicted"/>